<keyword evidence="3" id="KW-1185">Reference proteome</keyword>
<sequence>MTDNSLAAVLARMTARDGFPFSVFCTSPDLRETLKYSGFDVIPTSLNTIRDLRFGAYQKLSDCQSVHRSIEKLQEYENSSEEDIFSIPTDSASVMAKVGRLIPANHQLCFAHGVKLAVINVVYKSGLVIDVKKNEYNEEKEMEFTEWDNEALSSSDKTNGDDSFEGTKAYKQSETNF</sequence>
<evidence type="ECO:0000313" key="3">
    <source>
        <dbReference type="Proteomes" id="UP000792457"/>
    </source>
</evidence>
<feature type="region of interest" description="Disordered" evidence="1">
    <location>
        <begin position="147"/>
        <end position="177"/>
    </location>
</feature>
<accession>A0A8K0P0X6</accession>
<dbReference type="Proteomes" id="UP000792457">
    <property type="component" value="Unassembled WGS sequence"/>
</dbReference>
<comment type="caution">
    <text evidence="2">The sequence shown here is derived from an EMBL/GenBank/DDBJ whole genome shotgun (WGS) entry which is preliminary data.</text>
</comment>
<evidence type="ECO:0000313" key="2">
    <source>
        <dbReference type="EMBL" id="KAG8228967.1"/>
    </source>
</evidence>
<name>A0A8K0P0X6_LADFU</name>
<reference evidence="2" key="2">
    <citation type="submission" date="2017-10" db="EMBL/GenBank/DDBJ databases">
        <title>Ladona fulva Genome sequencing and assembly.</title>
        <authorList>
            <person name="Murali S."/>
            <person name="Richards S."/>
            <person name="Bandaranaike D."/>
            <person name="Bellair M."/>
            <person name="Blankenburg K."/>
            <person name="Chao H."/>
            <person name="Dinh H."/>
            <person name="Doddapaneni H."/>
            <person name="Dugan-Rocha S."/>
            <person name="Elkadiri S."/>
            <person name="Gnanaolivu R."/>
            <person name="Hernandez B."/>
            <person name="Skinner E."/>
            <person name="Javaid M."/>
            <person name="Lee S."/>
            <person name="Li M."/>
            <person name="Ming W."/>
            <person name="Munidasa M."/>
            <person name="Muniz J."/>
            <person name="Nguyen L."/>
            <person name="Hughes D."/>
            <person name="Osuji N."/>
            <person name="Pu L.-L."/>
            <person name="Puazo M."/>
            <person name="Qu C."/>
            <person name="Quiroz J."/>
            <person name="Raj R."/>
            <person name="Weissenberger G."/>
            <person name="Xin Y."/>
            <person name="Zou X."/>
            <person name="Han Y."/>
            <person name="Worley K."/>
            <person name="Muzny D."/>
            <person name="Gibbs R."/>
        </authorList>
    </citation>
    <scope>NUCLEOTIDE SEQUENCE</scope>
    <source>
        <strain evidence="2">Sampled in the wild</strain>
    </source>
</reference>
<organism evidence="2 3">
    <name type="scientific">Ladona fulva</name>
    <name type="common">Scarce chaser dragonfly</name>
    <name type="synonym">Libellula fulva</name>
    <dbReference type="NCBI Taxonomy" id="123851"/>
    <lineage>
        <taxon>Eukaryota</taxon>
        <taxon>Metazoa</taxon>
        <taxon>Ecdysozoa</taxon>
        <taxon>Arthropoda</taxon>
        <taxon>Hexapoda</taxon>
        <taxon>Insecta</taxon>
        <taxon>Pterygota</taxon>
        <taxon>Palaeoptera</taxon>
        <taxon>Odonata</taxon>
        <taxon>Epiprocta</taxon>
        <taxon>Anisoptera</taxon>
        <taxon>Libelluloidea</taxon>
        <taxon>Libellulidae</taxon>
        <taxon>Ladona</taxon>
    </lineage>
</organism>
<proteinExistence type="predicted"/>
<dbReference type="AlphaFoldDB" id="A0A8K0P0X6"/>
<evidence type="ECO:0000256" key="1">
    <source>
        <dbReference type="SAM" id="MobiDB-lite"/>
    </source>
</evidence>
<gene>
    <name evidence="2" type="ORF">J437_LFUL009744</name>
</gene>
<protein>
    <submittedName>
        <fullName evidence="2">Uncharacterized protein</fullName>
    </submittedName>
</protein>
<reference evidence="2" key="1">
    <citation type="submission" date="2013-04" db="EMBL/GenBank/DDBJ databases">
        <authorList>
            <person name="Qu J."/>
            <person name="Murali S.C."/>
            <person name="Bandaranaike D."/>
            <person name="Bellair M."/>
            <person name="Blankenburg K."/>
            <person name="Chao H."/>
            <person name="Dinh H."/>
            <person name="Doddapaneni H."/>
            <person name="Downs B."/>
            <person name="Dugan-Rocha S."/>
            <person name="Elkadiri S."/>
            <person name="Gnanaolivu R.D."/>
            <person name="Hernandez B."/>
            <person name="Javaid M."/>
            <person name="Jayaseelan J.C."/>
            <person name="Lee S."/>
            <person name="Li M."/>
            <person name="Ming W."/>
            <person name="Munidasa M."/>
            <person name="Muniz J."/>
            <person name="Nguyen L."/>
            <person name="Ongeri F."/>
            <person name="Osuji N."/>
            <person name="Pu L.-L."/>
            <person name="Puazo M."/>
            <person name="Qu C."/>
            <person name="Quiroz J."/>
            <person name="Raj R."/>
            <person name="Weissenberger G."/>
            <person name="Xin Y."/>
            <person name="Zou X."/>
            <person name="Han Y."/>
            <person name="Richards S."/>
            <person name="Worley K."/>
            <person name="Muzny D."/>
            <person name="Gibbs R."/>
        </authorList>
    </citation>
    <scope>NUCLEOTIDE SEQUENCE</scope>
    <source>
        <strain evidence="2">Sampled in the wild</strain>
    </source>
</reference>
<dbReference type="EMBL" id="KZ308403">
    <property type="protein sequence ID" value="KAG8228967.1"/>
    <property type="molecule type" value="Genomic_DNA"/>
</dbReference>
<dbReference type="OrthoDB" id="6765938at2759"/>